<dbReference type="Gene3D" id="2.40.30.170">
    <property type="match status" value="1"/>
</dbReference>
<dbReference type="Pfam" id="PF25994">
    <property type="entry name" value="HH_AprE"/>
    <property type="match status" value="1"/>
</dbReference>
<proteinExistence type="inferred from homology"/>
<protein>
    <recommendedName>
        <fullName evidence="9">Membrane fusion protein (MFP) family protein</fullName>
    </recommendedName>
</protein>
<evidence type="ECO:0000256" key="8">
    <source>
        <dbReference type="ARBA" id="ARBA00023136"/>
    </source>
</evidence>
<dbReference type="Proteomes" id="UP001440612">
    <property type="component" value="Chromosome"/>
</dbReference>
<dbReference type="RefSeq" id="WP_341368016.1">
    <property type="nucleotide sequence ID" value="NZ_CP150951.2"/>
</dbReference>
<comment type="subcellular location">
    <subcellularLocation>
        <location evidence="1 9">Cell inner membrane</location>
        <topology evidence="1 9">Single-pass membrane protein</topology>
    </subcellularLocation>
</comment>
<keyword evidence="8" id="KW-0472">Membrane</keyword>
<dbReference type="PANTHER" id="PTHR30386">
    <property type="entry name" value="MEMBRANE FUSION SUBUNIT OF EMRAB-TOLC MULTIDRUG EFFLUX PUMP"/>
    <property type="match status" value="1"/>
</dbReference>
<evidence type="ECO:0000256" key="3">
    <source>
        <dbReference type="ARBA" id="ARBA00022448"/>
    </source>
</evidence>
<evidence type="ECO:0000259" key="10">
    <source>
        <dbReference type="Pfam" id="PF25994"/>
    </source>
</evidence>
<keyword evidence="3 9" id="KW-0813">Transport</keyword>
<evidence type="ECO:0000256" key="5">
    <source>
        <dbReference type="ARBA" id="ARBA00022519"/>
    </source>
</evidence>
<dbReference type="NCBIfam" id="TIGR01843">
    <property type="entry name" value="type_I_hlyD"/>
    <property type="match status" value="1"/>
</dbReference>
<sequence>MTQTPQQRWSASRHLFIGLLTLTVLVGGFGTWAVTAQITGALITSGQIEVDRNRQIVQHPDGGVVDEILVDEGDSVATGDLLLRLDPTVLQSELAVVEGQLFELVARRGRLEAERDGADHVTYDPILLEASNRDIAALMAGQDRLFEARLESNLRSAEQLTQQRAQIASQLAGIQAQQTALATQRDLIAQELLDQQSLLDRGLAQASRVLALQREQASLLGRAGELTAQAAQAAERMTEIEIQILGLSSTRREDAISTLRDLQYNELELSERRRTLTRQLDRLDIRAPVSGIVYGLQVFAQQSVILPADPVLFLIPQDRPLVIATQVEIIDIDQIFLGQEVTLRFSAFDQRRTPELKGKVTLISADAFENENSGQSYYRAEVQLDPGEIDRLPSDMTLIPGMPVEAFVRTADRTPMNFLIKPLSDYFAKAFRES</sequence>
<keyword evidence="5 9" id="KW-0997">Cell inner membrane</keyword>
<dbReference type="InterPro" id="IPR058982">
    <property type="entry name" value="Beta-barrel_AprE"/>
</dbReference>
<evidence type="ECO:0000256" key="4">
    <source>
        <dbReference type="ARBA" id="ARBA00022475"/>
    </source>
</evidence>
<dbReference type="PANTHER" id="PTHR30386:SF17">
    <property type="entry name" value="ALKALINE PROTEASE SECRETION PROTEIN APRE"/>
    <property type="match status" value="1"/>
</dbReference>
<dbReference type="EMBL" id="CP150951">
    <property type="protein sequence ID" value="WZC49906.1"/>
    <property type="molecule type" value="Genomic_DNA"/>
</dbReference>
<feature type="domain" description="AprE-like long alpha-helical hairpin" evidence="10">
    <location>
        <begin position="91"/>
        <end position="277"/>
    </location>
</feature>
<keyword evidence="4 9" id="KW-1003">Cell membrane</keyword>
<dbReference type="Pfam" id="PF26002">
    <property type="entry name" value="Beta-barrel_AprE"/>
    <property type="match status" value="1"/>
</dbReference>
<evidence type="ECO:0000313" key="13">
    <source>
        <dbReference type="Proteomes" id="UP001440612"/>
    </source>
</evidence>
<comment type="similarity">
    <text evidence="2 9">Belongs to the membrane fusion protein (MFP) (TC 8.A.1) family.</text>
</comment>
<evidence type="ECO:0000256" key="9">
    <source>
        <dbReference type="RuleBase" id="RU365093"/>
    </source>
</evidence>
<keyword evidence="13" id="KW-1185">Reference proteome</keyword>
<gene>
    <name evidence="12" type="ORF">AABB29_04450</name>
</gene>
<evidence type="ECO:0000259" key="11">
    <source>
        <dbReference type="Pfam" id="PF26002"/>
    </source>
</evidence>
<dbReference type="InterPro" id="IPR010129">
    <property type="entry name" value="T1SS_HlyD"/>
</dbReference>
<organism evidence="12 13">
    <name type="scientific">Yoonia phaeophyticola</name>
    <dbReference type="NCBI Taxonomy" id="3137369"/>
    <lineage>
        <taxon>Bacteria</taxon>
        <taxon>Pseudomonadati</taxon>
        <taxon>Pseudomonadota</taxon>
        <taxon>Alphaproteobacteria</taxon>
        <taxon>Rhodobacterales</taxon>
        <taxon>Paracoccaceae</taxon>
        <taxon>Yoonia</taxon>
    </lineage>
</organism>
<evidence type="ECO:0000313" key="12">
    <source>
        <dbReference type="EMBL" id="WZC49906.1"/>
    </source>
</evidence>
<dbReference type="Gene3D" id="2.40.50.100">
    <property type="match status" value="1"/>
</dbReference>
<accession>A0ABZ2V6Q1</accession>
<keyword evidence="6" id="KW-0812">Transmembrane</keyword>
<dbReference type="InterPro" id="IPR050739">
    <property type="entry name" value="MFP"/>
</dbReference>
<name>A0ABZ2V6Q1_9RHOB</name>
<evidence type="ECO:0000256" key="1">
    <source>
        <dbReference type="ARBA" id="ARBA00004377"/>
    </source>
</evidence>
<evidence type="ECO:0000256" key="7">
    <source>
        <dbReference type="ARBA" id="ARBA00022989"/>
    </source>
</evidence>
<keyword evidence="7" id="KW-1133">Transmembrane helix</keyword>
<reference evidence="13" key="1">
    <citation type="submission" date="2024-04" db="EMBL/GenBank/DDBJ databases">
        <title>Phylogenomic analyses of a clade within the roseobacter group suggest taxonomic reassignments of species of the genera Aestuariivita, Citreicella, Loktanella, Nautella, Pelagibaca, Ruegeria, Thalassobius, Thiobacimonas and Tropicibacter, and the proposal o.</title>
        <authorList>
            <person name="Jeon C.O."/>
        </authorList>
    </citation>
    <scope>NUCLEOTIDE SEQUENCE [LARGE SCALE GENOMIC DNA]</scope>
    <source>
        <strain evidence="13">BS5-3</strain>
    </source>
</reference>
<dbReference type="InterPro" id="IPR058781">
    <property type="entry name" value="HH_AprE-like"/>
</dbReference>
<evidence type="ECO:0000256" key="2">
    <source>
        <dbReference type="ARBA" id="ARBA00009477"/>
    </source>
</evidence>
<evidence type="ECO:0000256" key="6">
    <source>
        <dbReference type="ARBA" id="ARBA00022692"/>
    </source>
</evidence>
<dbReference type="PRINTS" id="PR01490">
    <property type="entry name" value="RTXTOXIND"/>
</dbReference>
<feature type="domain" description="AprE-like beta-barrel" evidence="11">
    <location>
        <begin position="321"/>
        <end position="410"/>
    </location>
</feature>